<dbReference type="PANTHER" id="PTHR32305">
    <property type="match status" value="1"/>
</dbReference>
<dbReference type="Gene3D" id="2.180.10.10">
    <property type="entry name" value="RHS repeat-associated core"/>
    <property type="match status" value="2"/>
</dbReference>
<dbReference type="OMA" id="SSEGAMF"/>
<dbReference type="Gene3D" id="3.90.175.10">
    <property type="entry name" value="Diphtheria Toxin, domain 1"/>
    <property type="match status" value="1"/>
</dbReference>
<dbReference type="EMBL" id="UFQS01001263">
    <property type="protein sequence ID" value="SSX10027.1"/>
    <property type="molecule type" value="Genomic_DNA"/>
</dbReference>
<organism evidence="3">
    <name type="scientific">Culicoides sonorensis</name>
    <name type="common">Biting midge</name>
    <dbReference type="NCBI Taxonomy" id="179676"/>
    <lineage>
        <taxon>Eukaryota</taxon>
        <taxon>Metazoa</taxon>
        <taxon>Ecdysozoa</taxon>
        <taxon>Arthropoda</taxon>
        <taxon>Hexapoda</taxon>
        <taxon>Insecta</taxon>
        <taxon>Pterygota</taxon>
        <taxon>Neoptera</taxon>
        <taxon>Endopterygota</taxon>
        <taxon>Diptera</taxon>
        <taxon>Nematocera</taxon>
        <taxon>Chironomoidea</taxon>
        <taxon>Ceratopogonidae</taxon>
        <taxon>Ceratopogoninae</taxon>
        <taxon>Culicoides</taxon>
        <taxon>Monoculicoides</taxon>
    </lineage>
</organism>
<proteinExistence type="predicted"/>
<sequence length="4519" mass="522219">MCGYNHLKNGFLRATANTMTLDQASKLENALIEYKRTSSKLLDDTIKSERQIYKKQISDIKTDLQELQNLVNTLKNGLKEQLIKFCASEISSGKIQSALDHFILLNYKNNEALFKIIEKTYNYKQQKDVKNIVAFISSLQLHSYNKTEGFQKLYEILKYDDENFDPNIFILKNEVENLPDTVPLMVNFKNQVRLVNERILELWASNIRRSNTGHIKAFSLIENKIFENMILDLIQTSYDEEITNFEKFVYLEDRAIGFVSLYNTMDENNDLETTELLTLATYIRKLIDTSELPESHRNKLTTIKYRLKYSVRNLIWSSRTKCTIKNVKYSEYLYTASEWRDYWAYTWVPGVEDVDTYWELDDIMCNGKYFTIKNTYEKRFLYCLADKYNDQRREVATSSSSSRYQSHWILTPQGDNFLLLNRYFYDYLYADYNQRDMDRRYVFSWIPSNASKKPYADILPIQSGGQNFVCIRQDRQFMIYQYDASSDTWQHYWTELIFQEEGDYDLKKYPWLVVDNLITINSVILLRHPEGIKIYQLDLVKPGLKLLKVDLKFNELFSGTFLWGNFYHDKNYVGIMTRDANKKIKFFASTLRPNAAPFSPLKIKVPHSSWNSTEVDFFVTNLKRENPEVIGLRFKDRLEFFRFNTDYALEKEFVTSKITKNGNDKLFFGKFTNDFYQDILQLNSSGLFTFQYNTSKNDYNFLHHHTEFKQAHGWSLDNWDSIHLVDLNGDNLDDLLFSSVQGITALNFDATSFQWRPFLKTDNLAEAQRFGSILKGFAPMPPKIAHSSIFIQDSYGELKWIKTNILNSKNSTIQITSTSKPHSLKSTHISIPQVHHIDNSTHKQLSRNFLSEKPEQRWIEQWNTNFLNDAVDPASGKVRLSIPLIDFFPSTGWKLDFILFYQSHSITSDILGVGWTLPLAQDYIFVDYQGSVYPENAQYYLVKEGQLHILEYKNQVHQTKNFKLADLDEIHQISYYTLNQSWIIESEIEETTYGTTDDALLRSLSWPNWRGIGRNKEQQEPLITAWYLTKRVDKINDRKLHYNYENKKTKLENGKYYDDSIWLKSISDDQFMKLTFDYGRKEISEYTLFNPEDEEGYLSFPTPLLKSHYLQSLSLTTGTYSQTLKFSYETNNGKRLLISIYQQLKSSTEQLLHFSYDTSLESQPMESCTLLPKELSVLFNYQTLTPPTPKVIKSYPIHEIPKIAYGSDYAIYGFQDVNSKINQVILRIMNRTMNSVVADCLFDDAISCPSAESDIKDFSIQAFHDWFLVLIETTKTREIHLYSRQKTTWSKKSKKIKFSKKALMRLSENLIVVAELNTSNLIIYKRNDNVWNETKITISNDIKALAFHKNLIVIYDESHLWLVRPDGHGSWEKQDIENVSNNLLRVLNLFDLTIESRNEIENYFHQNSLQILHNFIVLNILQEVNGQIYSHQDFRARTDSRVETYISELTKSEDWKPFLRKSLFLNFQSIHVQISDRGVNVGNETLYRMTGTEWEHETIPKKPKNSFLLGNHFVLQSDNHNHTVFKLYSQDSNKMLKGLPLKTLKLKASNQILNQYPAYIAYNTDSNAVKVLVFNDEKTLGQTFDFNNESLISGISYVSSSSKIQECRIRSVSALLPAKTEIYVDEVTLQTRNIQRKIAYQHAFESDNASSSYTETVSIIPGGKKNLYGWQEIKRSYQKGNVTRTELWYNSDGLQVLKPPKEKSGNEISQVSNREKNNMLLLDKNDNWLISDFSPYSLEDQMVGYYGFEPYESNQIDKTTQWQINNAKILKGKFPLTGEHYLQLKGSSSFLEGTFEPRNQDISYIAACWIRLNSTYNTNMPLLRGIINTAEGEKIIGLKAKVQHKANNWFYFELLINFQVIKQIYEDYLTYKTTTYKSIEFFSPDEVKFKITLRVEAFDSQIIDLDHIRFTPITHDFQAAVYHPLIGKPTAIIQNNGLILRNIYNHLQKEIANMDEKGQIEQFTSTSRSGYLMPKPNGTKIGSKPNVIVFEPESGYYETFDANSLQKNWKVDNLHLWSSALGQLWHERSETNQLRANTDIFDRTSAALRFYYTLTEPQSAITLDWPEISSLKLSRVSDYAKVLLQNDLIISPAPTTAELIVMLDKNFIWLWINSVLILDQELKTDSKLPWSSFTINVRGKVLIQDCLLLNRPQVTVKYFNAFGEKSQVIQLEDAHTVQVNEILHDELGREAIHTKRTRITRKAGEALLAYRENFVTNKDFTNRFSVWQTGLIRGELNDLNPTDEGFPYTRTEFAKNPLNQEQSLGLPGPEFSINGQYNTYISFDSKIAFLENLFPKHHGFHQKVGKTSNGSLKVHIFDQHSNEVAKYVHVSGFDHLLSTYEYDVENRLIKILPPIYHENVDTFRKTTVWKFGEAHLTSEEKKWQKLTSTKFIYDRNGRLKRKITPESGTTEYLYNSYGQKRFMVSLDETNYPQNIVYFNYDVNNQLIGTGFMQNLVSLQILHQLKDSYNLPHAQEYQTIVHYDDHFDPLLRGRNKQFITTNNDETVIEKLQFDAQQQVVYKRTIMKQSETDLLTTIKKYYVRNKVRKLTFLMKMQNKSLELVYSYSRLGQLIGLGTNTDPYYYARFDYYGSGQLATEQYQPGKQHSFTRHYKYNSPGFLKEIQDPYLTETVFYTSNGYGQEGYGDGMVMQTTFNASWPIQADPRWFKIQKSDLTGNYSLVCIKALKENGYLTDFNEPIKLYVRQAEKDMPLVCGGKTGNQLSDLIAKKQRPTYYGHRYAYGNHKELVKAKYFTEKTKNFTDPPQPHSFSYQISGLSKDQSLDIWNILTKSRFIITDQHRNDSNTAVGKRGDSFFRYNELFDDLAALEKSYVLYAKPIEQIVISAISEEKTLSLNDFAKAFLKWQDIDLTSSRMIYVWQKEIALKIGRMCIDKGYLPTNPNEFLRPLRKDFTSNLHRYTAFIPRIIKILSFHFAHELGETAFDFDSYKIDANGNHHLFNSGFKRYEFNYGNTANQVQHLRINDGLKEEGYKFDMKYDYQGNVIQALHKNIKYIEYHPVSQRTTRIYLTDGRKIDFHYDSQAAYDYLPYGELMRVFGNDPQSHIMFRFTGQEFDEETGLYNYHARLYDPSIGRFFQMDPKAQYFSPYVYSGNSPISVVDPDGEFALLLTCAVLGLIGMYAGGAAANNRWNPVEWDFKDSSTFLGMAGGAFAGVFLPLGFGASVGAIGGLMGTAAAGAGVLGTSLTAIGLTVGVSGTVGLGIGISYLSTAAVNQNWDPSKWKWEQPNTWNALFQGFTSGSGIAGGIAIAHNFANTGKGIMFLSNLKVLNSMGIGQGTVKGIFLSISYTTGISIAYVKGSAINNKIAFWEWDWSNPATWSGIVDGFDTGMGWPQNILEMGHGAKSILNNPKKYLFSGQKQFKLKSVLKDPKHPLNKITTSVVMAYFMGSSANENFDVSKWNVNVFSTYEGVLNGVFFGKDISKTLKYLDGFKVKVDSNTLTNKPKISDNILSRNIQHAIDLIQKYQVKMNLAFDGRLKLLSKISNDGLGIRQKIELFFKKDSKGLKNGENRMPQELQQLIHKETQAEIQKNSDVAAVKMENEELLKKQQEVNPDENLAYVKCDSYKRMKRSFNQNSKPFYFETIEEQFTDDPRRFKIKVSINGNELEEKTTNEVYEYIKAEHSDLMMPDKNQFLAEHRKMLANDFVMIGFHGTNEIAALSIMLNKEFEPSSDFGKNTHWIGVYAAENLKLSLEGYANDIEDTSMKRHSRVLAVYAKKEDVKNIGLTLDDFRTTFGNEGDGLVEPGPGFGLTDKKITQSILAGKDSGFNLNEMVIKMGIGLKATVLPIITENDFNSVLKYFSLEDVTEKVLQNIAKLPSLEEIKSIRDLSPNDKRNLQNIIKMDDAPDLKSTLNLLNDKYLGQEGIEDVLKIKNSIQELNNLRYNNGDYDDNEQEVIRKIFEKDELNQLILELELFKDTLGQDEFSLENKKQLDNTLSQLKDLSVENKKIVEALLKNQGFGDLSQKNKKVIETVLKIKNVQKFDSNRKLLDQLSLSTSLENIIKSLDTTKINDIFTLLKDDERTLDKKKTLENIFKIQDALTVPDNFEEIKMLLNVKYLSAGDFYDLEDYFLRQNNPVIAVEHFKVLSEFLNFKGLTDNDLHKAKKLLNINNLSSEGFLALRDFQPLKDILEFKHLSENDFESARDLQPLEFKKVLLFEEHNLKEVKYLIEPKPIPLKSALHHALKEFEAEKHYFCSKRSKRSIMEKTTEINLQNCTTRENKISFYSSFYPTPSAYLPEAQKSVPSSANLLTPWTKRVLKLGEKILSNIFSYTNSEVPENSLKPKITCNPLHTSLPEHSRFFGDDPQNPEFTKTILDIGDHWTKTTDLNGLLSWATILARKLTGYRPKCFQNSTFDPSTQIQLDIQSYEIVNAFIEMVQKHSQRFAMQKLYSEAIKLVRNHLASNKIDEISISLFKHIIKQNISIITLNFTQTHVGQFLDNILNELPKFEQELLKNTFINLSEDSLEQCSPVDQFGLERNLNTKDNNNVSNLERLDAKQSTHIK</sequence>
<evidence type="ECO:0000313" key="4">
    <source>
        <dbReference type="EMBL" id="SSX29749.1"/>
    </source>
</evidence>
<feature type="coiled-coil region" evidence="1">
    <location>
        <begin position="50"/>
        <end position="84"/>
    </location>
</feature>
<keyword evidence="2" id="KW-1133">Transmembrane helix</keyword>
<feature type="transmembrane region" description="Helical" evidence="2">
    <location>
        <begin position="3160"/>
        <end position="3184"/>
    </location>
</feature>
<dbReference type="InterPro" id="IPR028994">
    <property type="entry name" value="Integrin_alpha_N"/>
</dbReference>
<feature type="transmembrane region" description="Helical" evidence="2">
    <location>
        <begin position="3204"/>
        <end position="3225"/>
    </location>
</feature>
<feature type="transmembrane region" description="Helical" evidence="2">
    <location>
        <begin position="3122"/>
        <end position="3139"/>
    </location>
</feature>
<dbReference type="SUPFAM" id="SSF69318">
    <property type="entry name" value="Integrin alpha N-terminal domain"/>
    <property type="match status" value="1"/>
</dbReference>
<evidence type="ECO:0000256" key="1">
    <source>
        <dbReference type="SAM" id="Coils"/>
    </source>
</evidence>
<evidence type="ECO:0000256" key="2">
    <source>
        <dbReference type="SAM" id="Phobius"/>
    </source>
</evidence>
<name>A0A336KYX1_CULSO</name>
<dbReference type="InterPro" id="IPR022385">
    <property type="entry name" value="Rhs_assc_core"/>
</dbReference>
<dbReference type="InterPro" id="IPR050708">
    <property type="entry name" value="T6SS_VgrG/RHS"/>
</dbReference>
<dbReference type="VEuPathDB" id="VectorBase:CSON001661"/>
<keyword evidence="2" id="KW-0812">Transmembrane</keyword>
<reference evidence="3" key="1">
    <citation type="submission" date="2018-04" db="EMBL/GenBank/DDBJ databases">
        <authorList>
            <person name="Go L.Y."/>
            <person name="Mitchell J.A."/>
        </authorList>
    </citation>
    <scope>NUCLEOTIDE SEQUENCE</scope>
    <source>
        <tissue evidence="3">Whole organism</tissue>
    </source>
</reference>
<accession>A0A336KYX1</accession>
<dbReference type="NCBIfam" id="TIGR03696">
    <property type="entry name" value="Rhs_assc_core"/>
    <property type="match status" value="1"/>
</dbReference>
<dbReference type="PANTHER" id="PTHR32305:SF15">
    <property type="entry name" value="PROTEIN RHSA-RELATED"/>
    <property type="match status" value="1"/>
</dbReference>
<evidence type="ECO:0000313" key="3">
    <source>
        <dbReference type="EMBL" id="SSX10027.1"/>
    </source>
</evidence>
<gene>
    <name evidence="3" type="primary">CSON001661</name>
</gene>
<feature type="transmembrane region" description="Helical" evidence="2">
    <location>
        <begin position="3246"/>
        <end position="3270"/>
    </location>
</feature>
<keyword evidence="1" id="KW-0175">Coiled coil</keyword>
<keyword evidence="2" id="KW-0472">Membrane</keyword>
<dbReference type="SUPFAM" id="SSF56399">
    <property type="entry name" value="ADP-ribosylation"/>
    <property type="match status" value="1"/>
</dbReference>
<reference evidence="4" key="2">
    <citation type="submission" date="2018-07" db="EMBL/GenBank/DDBJ databases">
        <authorList>
            <person name="Quirk P.G."/>
            <person name="Krulwich T.A."/>
        </authorList>
    </citation>
    <scope>NUCLEOTIDE SEQUENCE</scope>
</reference>
<protein>
    <submittedName>
        <fullName evidence="3">CSON001661 protein</fullName>
    </submittedName>
</protein>
<dbReference type="EMBL" id="UFQT01001263">
    <property type="protein sequence ID" value="SSX29749.1"/>
    <property type="molecule type" value="Genomic_DNA"/>
</dbReference>